<reference evidence="3" key="1">
    <citation type="submission" date="2023-06" db="EMBL/GenBank/DDBJ databases">
        <authorList>
            <person name="Delattre M."/>
        </authorList>
    </citation>
    <scope>NUCLEOTIDE SEQUENCE</scope>
    <source>
        <strain evidence="3">AF72</strain>
    </source>
</reference>
<sequence>MNFLSEMMLRFAAVLCLIGVAAAGKLTPNEKLKKCCSTLKDVDQECVNNFCDFNAINQANILNYMDQCQSKGPTVGKMWDCASYRHDHTECCKAKGVEGDCLKYCSAEKGVPTNYLEYTFCTESFNSIRDCFYEHLDKNPPYAGTPSDE</sequence>
<feature type="chain" id="PRO_5041212359" description="Domain of unknown function DB domain-containing protein" evidence="1">
    <location>
        <begin position="24"/>
        <end position="149"/>
    </location>
</feature>
<organism evidence="3 4">
    <name type="scientific">Mesorhabditis spiculigera</name>
    <dbReference type="NCBI Taxonomy" id="96644"/>
    <lineage>
        <taxon>Eukaryota</taxon>
        <taxon>Metazoa</taxon>
        <taxon>Ecdysozoa</taxon>
        <taxon>Nematoda</taxon>
        <taxon>Chromadorea</taxon>
        <taxon>Rhabditida</taxon>
        <taxon>Rhabditina</taxon>
        <taxon>Rhabditomorpha</taxon>
        <taxon>Rhabditoidea</taxon>
        <taxon>Rhabditidae</taxon>
        <taxon>Mesorhabditinae</taxon>
        <taxon>Mesorhabditis</taxon>
    </lineage>
</organism>
<name>A0AA36DFP7_9BILA</name>
<gene>
    <name evidence="3" type="ORF">MSPICULIGERA_LOCUS24821</name>
</gene>
<evidence type="ECO:0000313" key="3">
    <source>
        <dbReference type="EMBL" id="CAJ0586839.1"/>
    </source>
</evidence>
<feature type="domain" description="Domain of unknown function DB" evidence="2">
    <location>
        <begin position="35"/>
        <end position="132"/>
    </location>
</feature>
<protein>
    <recommendedName>
        <fullName evidence="2">Domain of unknown function DB domain-containing protein</fullName>
    </recommendedName>
</protein>
<dbReference type="InterPro" id="IPR002602">
    <property type="entry name" value="DB"/>
</dbReference>
<dbReference type="AlphaFoldDB" id="A0AA36DFP7"/>
<accession>A0AA36DFP7</accession>
<dbReference type="Pfam" id="PF01682">
    <property type="entry name" value="DB"/>
    <property type="match status" value="1"/>
</dbReference>
<comment type="caution">
    <text evidence="3">The sequence shown here is derived from an EMBL/GenBank/DDBJ whole genome shotgun (WGS) entry which is preliminary data.</text>
</comment>
<evidence type="ECO:0000259" key="2">
    <source>
        <dbReference type="Pfam" id="PF01682"/>
    </source>
</evidence>
<keyword evidence="4" id="KW-1185">Reference proteome</keyword>
<feature type="signal peptide" evidence="1">
    <location>
        <begin position="1"/>
        <end position="23"/>
    </location>
</feature>
<feature type="non-terminal residue" evidence="3">
    <location>
        <position position="149"/>
    </location>
</feature>
<proteinExistence type="predicted"/>
<evidence type="ECO:0000313" key="4">
    <source>
        <dbReference type="Proteomes" id="UP001177023"/>
    </source>
</evidence>
<keyword evidence="1" id="KW-0732">Signal</keyword>
<dbReference type="PANTHER" id="PTHR46705:SF15">
    <property type="entry name" value="DOMAIN OF UNKNOWN FUNCTION DB DOMAIN-CONTAINING PROTEIN"/>
    <property type="match status" value="1"/>
</dbReference>
<dbReference type="Proteomes" id="UP001177023">
    <property type="component" value="Unassembled WGS sequence"/>
</dbReference>
<dbReference type="PANTHER" id="PTHR46705">
    <property type="entry name" value="PROTEIN CBG09805"/>
    <property type="match status" value="1"/>
</dbReference>
<evidence type="ECO:0000256" key="1">
    <source>
        <dbReference type="SAM" id="SignalP"/>
    </source>
</evidence>
<dbReference type="EMBL" id="CATQJA010002709">
    <property type="protein sequence ID" value="CAJ0586839.1"/>
    <property type="molecule type" value="Genomic_DNA"/>
</dbReference>